<protein>
    <submittedName>
        <fullName evidence="2">Alpha/beta hydrolase</fullName>
    </submittedName>
</protein>
<accession>A0A5S4GHG5</accession>
<dbReference type="OrthoDB" id="63519at2"/>
<dbReference type="GO" id="GO:0016787">
    <property type="term" value="F:hydrolase activity"/>
    <property type="evidence" value="ECO:0007669"/>
    <property type="project" value="UniProtKB-KW"/>
</dbReference>
<dbReference type="PANTHER" id="PTHR43798">
    <property type="entry name" value="MONOACYLGLYCEROL LIPASE"/>
    <property type="match status" value="1"/>
</dbReference>
<evidence type="ECO:0000259" key="1">
    <source>
        <dbReference type="Pfam" id="PF00561"/>
    </source>
</evidence>
<dbReference type="InterPro" id="IPR050266">
    <property type="entry name" value="AB_hydrolase_sf"/>
</dbReference>
<dbReference type="Proteomes" id="UP000305238">
    <property type="component" value="Unassembled WGS sequence"/>
</dbReference>
<dbReference type="Gene3D" id="3.40.50.1820">
    <property type="entry name" value="alpha/beta hydrolase"/>
    <property type="match status" value="1"/>
</dbReference>
<name>A0A5S4GHG5_9ACTN</name>
<dbReference type="EMBL" id="VCKZ01000268">
    <property type="protein sequence ID" value="TMR32417.1"/>
    <property type="molecule type" value="Genomic_DNA"/>
</dbReference>
<dbReference type="AlphaFoldDB" id="A0A5S4GHG5"/>
<dbReference type="InterPro" id="IPR000073">
    <property type="entry name" value="AB_hydrolase_1"/>
</dbReference>
<dbReference type="SUPFAM" id="SSF53474">
    <property type="entry name" value="alpha/beta-Hydrolases"/>
    <property type="match status" value="1"/>
</dbReference>
<evidence type="ECO:0000313" key="3">
    <source>
        <dbReference type="Proteomes" id="UP000305238"/>
    </source>
</evidence>
<comment type="caution">
    <text evidence="2">The sequence shown here is derived from an EMBL/GenBank/DDBJ whole genome shotgun (WGS) entry which is preliminary data.</text>
</comment>
<organism evidence="2 3">
    <name type="scientific">Actinomadura geliboluensis</name>
    <dbReference type="NCBI Taxonomy" id="882440"/>
    <lineage>
        <taxon>Bacteria</taxon>
        <taxon>Bacillati</taxon>
        <taxon>Actinomycetota</taxon>
        <taxon>Actinomycetes</taxon>
        <taxon>Streptosporangiales</taxon>
        <taxon>Thermomonosporaceae</taxon>
        <taxon>Actinomadura</taxon>
    </lineage>
</organism>
<keyword evidence="2" id="KW-0378">Hydrolase</keyword>
<sequence>MRGEVRVDGRRLSFLDFGGAGRPLLALHGHLYEGRTWEQLAEALAPQWRVIAPDQRGHGDSDRAASYTRDDYVDDAVALLDHLGIEQVVTLGHSGGGITAFQIAARHPGRVTGIVNVEGPVCDLDDGPSALSFVLSMPYSASRREALLDAIGPLAPMLGDKLRPTGDGGWRLPFHPQDTIASEEGTRGDHWADWIASDCPALFVMARSSQVITAEEGREIVGRRANTRLAELDGDHFVHTTDPAGFAAAVRGFLDVLG</sequence>
<proteinExistence type="predicted"/>
<dbReference type="PRINTS" id="PR00111">
    <property type="entry name" value="ABHYDROLASE"/>
</dbReference>
<reference evidence="2 3" key="1">
    <citation type="submission" date="2019-05" db="EMBL/GenBank/DDBJ databases">
        <title>Draft genome sequence of Actinomadura geliboluensis A8036.</title>
        <authorList>
            <person name="Saricaoglu S."/>
            <person name="Isik K."/>
        </authorList>
    </citation>
    <scope>NUCLEOTIDE SEQUENCE [LARGE SCALE GENOMIC DNA]</scope>
    <source>
        <strain evidence="2 3">A8036</strain>
    </source>
</reference>
<evidence type="ECO:0000313" key="2">
    <source>
        <dbReference type="EMBL" id="TMR32417.1"/>
    </source>
</evidence>
<gene>
    <name evidence="2" type="ORF">ETD96_29740</name>
</gene>
<feature type="domain" description="AB hydrolase-1" evidence="1">
    <location>
        <begin position="23"/>
        <end position="242"/>
    </location>
</feature>
<keyword evidence="3" id="KW-1185">Reference proteome</keyword>
<dbReference type="Pfam" id="PF00561">
    <property type="entry name" value="Abhydrolase_1"/>
    <property type="match status" value="1"/>
</dbReference>
<dbReference type="InterPro" id="IPR029058">
    <property type="entry name" value="AB_hydrolase_fold"/>
</dbReference>